<evidence type="ECO:0000313" key="3">
    <source>
        <dbReference type="EMBL" id="PHM51504.1"/>
    </source>
</evidence>
<accession>A0A1V0M4C0</accession>
<keyword evidence="2" id="KW-0614">Plasmid</keyword>
<dbReference type="Pfam" id="PF02195">
    <property type="entry name" value="ParB_N"/>
    <property type="match status" value="1"/>
</dbReference>
<sequence>MDVQKVIFENTERVVPPSAETINKPKESVISQVKIVTSKKGSKVTKTAKKHRINTEKLDISGRGSRRITSIPLSQLVSRELNVRKSSIDETKIIELANSIQPIGILQNLIVYLMIGVSSGLPVAPLGQTLTDSLSGPDPQ</sequence>
<organism evidence="2">
    <name type="scientific">Xenorhabdus hominickii</name>
    <dbReference type="NCBI Taxonomy" id="351679"/>
    <lineage>
        <taxon>Bacteria</taxon>
        <taxon>Pseudomonadati</taxon>
        <taxon>Pseudomonadota</taxon>
        <taxon>Gammaproteobacteria</taxon>
        <taxon>Enterobacterales</taxon>
        <taxon>Morganellaceae</taxon>
        <taxon>Xenorhabdus</taxon>
    </lineage>
</organism>
<proteinExistence type="predicted"/>
<evidence type="ECO:0000259" key="1">
    <source>
        <dbReference type="Pfam" id="PF02195"/>
    </source>
</evidence>
<dbReference type="EMBL" id="KX517799">
    <property type="protein sequence ID" value="ARD69708.1"/>
    <property type="molecule type" value="Genomic_DNA"/>
</dbReference>
<dbReference type="EMBL" id="NJAI01000017">
    <property type="protein sequence ID" value="PHM51504.1"/>
    <property type="molecule type" value="Genomic_DNA"/>
</dbReference>
<name>A0A1V0M4C0_XENHO</name>
<dbReference type="Proteomes" id="UP000225433">
    <property type="component" value="Unassembled WGS sequence"/>
</dbReference>
<evidence type="ECO:0000313" key="2">
    <source>
        <dbReference type="EMBL" id="ARD69708.1"/>
    </source>
</evidence>
<geneLocation type="plasmid" evidence="2">
    <name>unnamed2</name>
</geneLocation>
<reference evidence="3 4" key="2">
    <citation type="journal article" date="2017" name="Nat. Microbiol.">
        <title>Natural product diversity associated with the nematode symbionts Photorhabdus and Xenorhabdus.</title>
        <authorList>
            <person name="Tobias N.J."/>
            <person name="Wolff H."/>
            <person name="Djahanschiri B."/>
            <person name="Grundmann F."/>
            <person name="Kronenwerth M."/>
            <person name="Shi Y.M."/>
            <person name="Simonyi S."/>
            <person name="Grun P."/>
            <person name="Shapiro-Ilan D."/>
            <person name="Pidot S.J."/>
            <person name="Stinear T.P."/>
            <person name="Ebersberger I."/>
            <person name="Bode H.B."/>
        </authorList>
    </citation>
    <scope>NUCLEOTIDE SEQUENCE [LARGE SCALE GENOMIC DNA]</scope>
    <source>
        <strain evidence="3 4">DSM 17903</strain>
    </source>
</reference>
<reference evidence="2" key="1">
    <citation type="journal article" date="2017" name="J. Invertebr. Pathol.">
        <title>Identification and bacterial characteristics of Xenorhabdus hominickii ANU101 from an entomopathogenic nematode, Steinernema monticolum.</title>
        <authorList>
            <person name="Park Y."/>
            <person name="Kang S."/>
            <person name="Sadekuzzaman M."/>
            <person name="Kim H."/>
            <person name="Jung J.K."/>
            <person name="Kim Y."/>
        </authorList>
    </citation>
    <scope>NUCLEOTIDE SEQUENCE</scope>
    <source>
        <strain evidence="2">ANU101</strain>
        <plasmid evidence="2">unnamed2</plasmid>
    </source>
</reference>
<feature type="domain" description="ParB-like N-terminal" evidence="1">
    <location>
        <begin position="67"/>
        <end position="112"/>
    </location>
</feature>
<protein>
    <recommendedName>
        <fullName evidence="1">ParB-like N-terminal domain-containing protein</fullName>
    </recommendedName>
</protein>
<dbReference type="AlphaFoldDB" id="A0A1V0M4C0"/>
<dbReference type="InterPro" id="IPR003115">
    <property type="entry name" value="ParB_N"/>
</dbReference>
<evidence type="ECO:0000313" key="4">
    <source>
        <dbReference type="Proteomes" id="UP000225433"/>
    </source>
</evidence>
<gene>
    <name evidence="3" type="ORF">Xhom_04902</name>
</gene>